<organism evidence="1 2">
    <name type="scientific">Tardiphaga robiniae</name>
    <dbReference type="NCBI Taxonomy" id="943830"/>
    <lineage>
        <taxon>Bacteria</taxon>
        <taxon>Pseudomonadati</taxon>
        <taxon>Pseudomonadota</taxon>
        <taxon>Alphaproteobacteria</taxon>
        <taxon>Hyphomicrobiales</taxon>
        <taxon>Nitrobacteraceae</taxon>
        <taxon>Tardiphaga</taxon>
    </lineage>
</organism>
<accession>A0A163X4M3</accession>
<evidence type="ECO:0000313" key="2">
    <source>
        <dbReference type="Proteomes" id="UP000076574"/>
    </source>
</evidence>
<proteinExistence type="predicted"/>
<dbReference type="Proteomes" id="UP000076574">
    <property type="component" value="Unassembled WGS sequence"/>
</dbReference>
<comment type="caution">
    <text evidence="1">The sequence shown here is derived from an EMBL/GenBank/DDBJ whole genome shotgun (WGS) entry which is preliminary data.</text>
</comment>
<keyword evidence="2" id="KW-1185">Reference proteome</keyword>
<evidence type="ECO:0000313" key="1">
    <source>
        <dbReference type="EMBL" id="KZD20409.1"/>
    </source>
</evidence>
<name>A0A163X4M3_9BRAD</name>
<reference evidence="1 2" key="1">
    <citation type="submission" date="2016-03" db="EMBL/GenBank/DDBJ databases">
        <title>Microsymbionts genomes from the relict species Vavilovia formosa (Stev.) Fed.</title>
        <authorList>
            <person name="Kopat V."/>
            <person name="Chirak E."/>
            <person name="Kimeklis A."/>
            <person name="Andronov E."/>
        </authorList>
    </citation>
    <scope>NUCLEOTIDE SEQUENCE [LARGE SCALE GENOMIC DNA]</scope>
    <source>
        <strain evidence="1 2">Vaf07</strain>
    </source>
</reference>
<gene>
    <name evidence="1" type="ORF">A4A58_19465</name>
</gene>
<protein>
    <submittedName>
        <fullName evidence="1">Uncharacterized protein</fullName>
    </submittedName>
</protein>
<dbReference type="EMBL" id="LVYV01000056">
    <property type="protein sequence ID" value="KZD20409.1"/>
    <property type="molecule type" value="Genomic_DNA"/>
</dbReference>
<sequence length="95" mass="10898">MAQFVYGHFQRAMQSTWINSTFCEGIQSPIRIGSKVTVLDVDCLQRFATWAFSHLREGFALQLLFRKYHFHRLAPASFPENSRCGGSFPVAKVQQ</sequence>
<dbReference type="AlphaFoldDB" id="A0A163X4M3"/>